<evidence type="ECO:0000256" key="6">
    <source>
        <dbReference type="ARBA" id="ARBA00023134"/>
    </source>
</evidence>
<dbReference type="GO" id="GO:0005525">
    <property type="term" value="F:GTP binding"/>
    <property type="evidence" value="ECO:0007669"/>
    <property type="project" value="UniProtKB-KW"/>
</dbReference>
<protein>
    <submittedName>
        <fullName evidence="9">Molybdopterin-guanine dinucleotide biosynthesis protein A</fullName>
        <ecNumber evidence="9">2.7.7.77</ecNumber>
    </submittedName>
</protein>
<keyword evidence="5" id="KW-0460">Magnesium</keyword>
<evidence type="ECO:0000313" key="10">
    <source>
        <dbReference type="Proteomes" id="UP000581447"/>
    </source>
</evidence>
<name>A0A840B0U2_9SPHN</name>
<reference evidence="9 10" key="1">
    <citation type="submission" date="2020-08" db="EMBL/GenBank/DDBJ databases">
        <title>Genomic Encyclopedia of Type Strains, Phase IV (KMG-IV): sequencing the most valuable type-strain genomes for metagenomic binning, comparative biology and taxonomic classification.</title>
        <authorList>
            <person name="Goeker M."/>
        </authorList>
    </citation>
    <scope>NUCLEOTIDE SEQUENCE [LARGE SCALE GENOMIC DNA]</scope>
    <source>
        <strain evidence="9 10">DSM 29050</strain>
    </source>
</reference>
<evidence type="ECO:0000259" key="8">
    <source>
        <dbReference type="Pfam" id="PF12804"/>
    </source>
</evidence>
<proteinExistence type="predicted"/>
<gene>
    <name evidence="9" type="ORF">GGR91_002242</name>
</gene>
<evidence type="ECO:0000313" key="9">
    <source>
        <dbReference type="EMBL" id="MBB3943978.1"/>
    </source>
</evidence>
<keyword evidence="9" id="KW-0548">Nucleotidyltransferase</keyword>
<dbReference type="AlphaFoldDB" id="A0A840B0U2"/>
<evidence type="ECO:0000256" key="2">
    <source>
        <dbReference type="ARBA" id="ARBA00022679"/>
    </source>
</evidence>
<dbReference type="InterPro" id="IPR013482">
    <property type="entry name" value="Molybde_CF_guanTrfase"/>
</dbReference>
<evidence type="ECO:0000256" key="3">
    <source>
        <dbReference type="ARBA" id="ARBA00022723"/>
    </source>
</evidence>
<feature type="domain" description="MobA-like NTP transferase" evidence="8">
    <location>
        <begin position="5"/>
        <end position="96"/>
    </location>
</feature>
<dbReference type="InterPro" id="IPR029044">
    <property type="entry name" value="Nucleotide-diphossugar_trans"/>
</dbReference>
<comment type="caution">
    <text evidence="9">The sequence shown here is derived from an EMBL/GenBank/DDBJ whole genome shotgun (WGS) entry which is preliminary data.</text>
</comment>
<dbReference type="Proteomes" id="UP000581447">
    <property type="component" value="Unassembled WGS sequence"/>
</dbReference>
<dbReference type="GO" id="GO:0046872">
    <property type="term" value="F:metal ion binding"/>
    <property type="evidence" value="ECO:0007669"/>
    <property type="project" value="UniProtKB-KW"/>
</dbReference>
<evidence type="ECO:0000256" key="5">
    <source>
        <dbReference type="ARBA" id="ARBA00022842"/>
    </source>
</evidence>
<dbReference type="GO" id="GO:0061603">
    <property type="term" value="F:molybdenum cofactor guanylyltransferase activity"/>
    <property type="evidence" value="ECO:0007669"/>
    <property type="project" value="UniProtKB-EC"/>
</dbReference>
<dbReference type="Pfam" id="PF12804">
    <property type="entry name" value="NTP_transf_3"/>
    <property type="match status" value="1"/>
</dbReference>
<keyword evidence="3" id="KW-0479">Metal-binding</keyword>
<keyword evidence="2 9" id="KW-0808">Transferase</keyword>
<dbReference type="CDD" id="cd02503">
    <property type="entry name" value="MobA"/>
    <property type="match status" value="1"/>
</dbReference>
<evidence type="ECO:0000256" key="4">
    <source>
        <dbReference type="ARBA" id="ARBA00022741"/>
    </source>
</evidence>
<dbReference type="Gene3D" id="3.90.550.10">
    <property type="entry name" value="Spore Coat Polysaccharide Biosynthesis Protein SpsA, Chain A"/>
    <property type="match status" value="1"/>
</dbReference>
<keyword evidence="10" id="KW-1185">Reference proteome</keyword>
<dbReference type="InterPro" id="IPR025877">
    <property type="entry name" value="MobA-like_NTP_Trfase"/>
</dbReference>
<dbReference type="PANTHER" id="PTHR19136">
    <property type="entry name" value="MOLYBDENUM COFACTOR GUANYLYLTRANSFERASE"/>
    <property type="match status" value="1"/>
</dbReference>
<keyword evidence="6" id="KW-0342">GTP-binding</keyword>
<organism evidence="9 10">
    <name type="scientific">Sphingorhabdus rigui</name>
    <dbReference type="NCBI Taxonomy" id="1282858"/>
    <lineage>
        <taxon>Bacteria</taxon>
        <taxon>Pseudomonadati</taxon>
        <taxon>Pseudomonadota</taxon>
        <taxon>Alphaproteobacteria</taxon>
        <taxon>Sphingomonadales</taxon>
        <taxon>Sphingomonadaceae</taxon>
        <taxon>Sphingorhabdus</taxon>
    </lineage>
</organism>
<keyword evidence="7" id="KW-0501">Molybdenum cofactor biosynthesis</keyword>
<sequence>MKRLGAIIAGGKATRFGSDKAAAPLNGTALIEHVADGLRDQVDKLIVCGRAWPGMDWVEDRPFAGMGPLGGLNAALHYAQQNGFDAVVTAGCDVVPVAQFPIDGSSERAIYIDGHYLFGVWPVALAPLLDRHLRHQDNLSMRNWIAVSGAQAITSADVFHNLNTPRELAQYAAQRSNMGIR</sequence>
<keyword evidence="1" id="KW-0963">Cytoplasm</keyword>
<dbReference type="PANTHER" id="PTHR19136:SF81">
    <property type="entry name" value="MOLYBDENUM COFACTOR GUANYLYLTRANSFERASE"/>
    <property type="match status" value="1"/>
</dbReference>
<dbReference type="RefSeq" id="WP_183942254.1">
    <property type="nucleotide sequence ID" value="NZ_BAABBG010000022.1"/>
</dbReference>
<accession>A0A840B0U2</accession>
<evidence type="ECO:0000256" key="7">
    <source>
        <dbReference type="ARBA" id="ARBA00023150"/>
    </source>
</evidence>
<dbReference type="GO" id="GO:1902758">
    <property type="term" value="P:bis(molybdopterin guanine dinucleotide)molybdenum biosynthetic process"/>
    <property type="evidence" value="ECO:0007669"/>
    <property type="project" value="TreeGrafter"/>
</dbReference>
<dbReference type="SUPFAM" id="SSF53448">
    <property type="entry name" value="Nucleotide-diphospho-sugar transferases"/>
    <property type="match status" value="1"/>
</dbReference>
<dbReference type="EMBL" id="JACIEA010000003">
    <property type="protein sequence ID" value="MBB3943978.1"/>
    <property type="molecule type" value="Genomic_DNA"/>
</dbReference>
<evidence type="ECO:0000256" key="1">
    <source>
        <dbReference type="ARBA" id="ARBA00022490"/>
    </source>
</evidence>
<dbReference type="EC" id="2.7.7.77" evidence="9"/>
<keyword evidence="4" id="KW-0547">Nucleotide-binding</keyword>